<dbReference type="InterPro" id="IPR000047">
    <property type="entry name" value="HTH_motif"/>
</dbReference>
<evidence type="ECO:0000256" key="3">
    <source>
        <dbReference type="ARBA" id="ARBA00023125"/>
    </source>
</evidence>
<evidence type="ECO:0000313" key="10">
    <source>
        <dbReference type="EMBL" id="BAF43721.1"/>
    </source>
</evidence>
<feature type="domain" description="Homeobox" evidence="9">
    <location>
        <begin position="222"/>
        <end position="282"/>
    </location>
</feature>
<dbReference type="Gene3D" id="1.10.10.60">
    <property type="entry name" value="Homeodomain-like"/>
    <property type="match status" value="1"/>
</dbReference>
<dbReference type="Pfam" id="PF00046">
    <property type="entry name" value="Homeodomain"/>
    <property type="match status" value="1"/>
</dbReference>
<gene>
    <name evidence="10" type="primary">MrHox1</name>
</gene>
<evidence type="ECO:0000256" key="2">
    <source>
        <dbReference type="ARBA" id="ARBA00022473"/>
    </source>
</evidence>
<protein>
    <submittedName>
        <fullName evidence="10">Transcription factor Hox1</fullName>
    </submittedName>
</protein>
<dbReference type="InterPro" id="IPR017970">
    <property type="entry name" value="Homeobox_CS"/>
</dbReference>
<dbReference type="PANTHER" id="PTHR45946">
    <property type="entry name" value="HOMEOBOX PROTEIN ROUGH-RELATED"/>
    <property type="match status" value="1"/>
</dbReference>
<accession>A1IGZ1</accession>
<reference evidence="10" key="1">
    <citation type="submission" date="2005-12" db="EMBL/GenBank/DDBJ databases">
        <title>Expression patterns of Hox genes in larvae of the sea lily Metacrinus rotundus.</title>
        <authorList>
            <person name="Hara Y."/>
            <person name="Yamaguchi M."/>
            <person name="Nakano H."/>
            <person name="Nonaka M."/>
            <person name="Amemiya S."/>
        </authorList>
    </citation>
    <scope>NUCLEOTIDE SEQUENCE</scope>
</reference>
<dbReference type="PROSITE" id="PS00027">
    <property type="entry name" value="HOMEOBOX_1"/>
    <property type="match status" value="1"/>
</dbReference>
<dbReference type="SMART" id="SM00389">
    <property type="entry name" value="HOX"/>
    <property type="match status" value="1"/>
</dbReference>
<evidence type="ECO:0000259" key="9">
    <source>
        <dbReference type="PROSITE" id="PS50071"/>
    </source>
</evidence>
<dbReference type="InterPro" id="IPR009057">
    <property type="entry name" value="Homeodomain-like_sf"/>
</dbReference>
<evidence type="ECO:0000256" key="8">
    <source>
        <dbReference type="SAM" id="MobiDB-lite"/>
    </source>
</evidence>
<dbReference type="AlphaFoldDB" id="A1IGZ1"/>
<dbReference type="GO" id="GO:0000981">
    <property type="term" value="F:DNA-binding transcription factor activity, RNA polymerase II-specific"/>
    <property type="evidence" value="ECO:0007669"/>
    <property type="project" value="InterPro"/>
</dbReference>
<keyword evidence="4 6" id="KW-0371">Homeobox</keyword>
<proteinExistence type="evidence at transcript level"/>
<name>A1IGZ1_9ECHI</name>
<dbReference type="PANTHER" id="PTHR45946:SF4">
    <property type="entry name" value="HOMEOBOX PROTEIN ROUGH-RELATED"/>
    <property type="match status" value="1"/>
</dbReference>
<evidence type="ECO:0000256" key="5">
    <source>
        <dbReference type="ARBA" id="ARBA00023242"/>
    </source>
</evidence>
<sequence>MDKARISVDTPYNLCLSEHSNMYSTNAATAATDLSYHSLPLSHSGSYHGHYTSRQDSDSRLMNYPNQTAGSYSSWNGVSNNPECTASSLSSSSSPTGYHSYSNAVYSYNMSLNPYHADSEHAAVQEYPHIQRNIQLQSATCQAVYTSRDSNVNGRDTTGQVPVPESNGTTSAMGIDRDSPPPTLTNLDHQHPSGEAAIYSWMKVKRNPPKTVKPANDFGTISANNNGRTNFTNKQLTELEKEFHFNKYLTRARRVEIASQLGLNETQVKIWFQNRRMKEKKKMKECISSIHISGSPELKSHLVYTS</sequence>
<keyword evidence="2" id="KW-0217">Developmental protein</keyword>
<evidence type="ECO:0000256" key="4">
    <source>
        <dbReference type="ARBA" id="ARBA00023155"/>
    </source>
</evidence>
<feature type="compositionally biased region" description="Polar residues" evidence="8">
    <location>
        <begin position="149"/>
        <end position="172"/>
    </location>
</feature>
<dbReference type="InterPro" id="IPR046327">
    <property type="entry name" value="HXA1/B1/D1"/>
</dbReference>
<dbReference type="InterPro" id="IPR020479">
    <property type="entry name" value="HD_metazoa"/>
</dbReference>
<dbReference type="CDD" id="cd00086">
    <property type="entry name" value="homeodomain"/>
    <property type="match status" value="1"/>
</dbReference>
<dbReference type="PRINTS" id="PR00024">
    <property type="entry name" value="HOMEOBOX"/>
</dbReference>
<dbReference type="SUPFAM" id="SSF46689">
    <property type="entry name" value="Homeodomain-like"/>
    <property type="match status" value="1"/>
</dbReference>
<feature type="DNA-binding region" description="Homeobox" evidence="6">
    <location>
        <begin position="224"/>
        <end position="283"/>
    </location>
</feature>
<comment type="subcellular location">
    <subcellularLocation>
        <location evidence="1 6 7">Nucleus</location>
    </subcellularLocation>
</comment>
<organism evidence="10">
    <name type="scientific">Metacrinus rotundus</name>
    <dbReference type="NCBI Taxonomy" id="228699"/>
    <lineage>
        <taxon>Eukaryota</taxon>
        <taxon>Metazoa</taxon>
        <taxon>Echinodermata</taxon>
        <taxon>Pelmatozoa</taxon>
        <taxon>Crinoidea</taxon>
        <taxon>Articulata</taxon>
        <taxon>Isocrinida</taxon>
        <taxon>Isocrinidae</taxon>
        <taxon>Metacrinus</taxon>
    </lineage>
</organism>
<dbReference type="PRINTS" id="PR00031">
    <property type="entry name" value="HTHREPRESSR"/>
</dbReference>
<dbReference type="GO" id="GO:0000978">
    <property type="term" value="F:RNA polymerase II cis-regulatory region sequence-specific DNA binding"/>
    <property type="evidence" value="ECO:0007669"/>
    <property type="project" value="TreeGrafter"/>
</dbReference>
<keyword evidence="5 6" id="KW-0539">Nucleus</keyword>
<dbReference type="PROSITE" id="PS50071">
    <property type="entry name" value="HOMEOBOX_2"/>
    <property type="match status" value="1"/>
</dbReference>
<dbReference type="InterPro" id="IPR001356">
    <property type="entry name" value="HD"/>
</dbReference>
<evidence type="ECO:0000256" key="1">
    <source>
        <dbReference type="ARBA" id="ARBA00004123"/>
    </source>
</evidence>
<dbReference type="FunFam" id="1.10.10.60:FF:000113">
    <property type="entry name" value="homeobox protein Hox-B1"/>
    <property type="match status" value="1"/>
</dbReference>
<keyword evidence="3 6" id="KW-0238">DNA-binding</keyword>
<evidence type="ECO:0000256" key="7">
    <source>
        <dbReference type="RuleBase" id="RU000682"/>
    </source>
</evidence>
<feature type="region of interest" description="Disordered" evidence="8">
    <location>
        <begin position="149"/>
        <end position="175"/>
    </location>
</feature>
<dbReference type="GO" id="GO:0005634">
    <property type="term" value="C:nucleus"/>
    <property type="evidence" value="ECO:0007669"/>
    <property type="project" value="UniProtKB-SubCell"/>
</dbReference>
<evidence type="ECO:0000256" key="6">
    <source>
        <dbReference type="PROSITE-ProRule" id="PRU00108"/>
    </source>
</evidence>
<dbReference type="EMBL" id="AB244519">
    <property type="protein sequence ID" value="BAF43721.1"/>
    <property type="molecule type" value="mRNA"/>
</dbReference>